<gene>
    <name evidence="4" type="ORF">KGD84_10020</name>
</gene>
<feature type="region of interest" description="Disordered" evidence="3">
    <location>
        <begin position="1"/>
        <end position="32"/>
    </location>
</feature>
<organism evidence="4 5">
    <name type="scientific">Nocardiopsis changdeensis</name>
    <dbReference type="NCBI Taxonomy" id="2831969"/>
    <lineage>
        <taxon>Bacteria</taxon>
        <taxon>Bacillati</taxon>
        <taxon>Actinomycetota</taxon>
        <taxon>Actinomycetes</taxon>
        <taxon>Streptosporangiales</taxon>
        <taxon>Nocardiopsidaceae</taxon>
        <taxon>Nocardiopsis</taxon>
    </lineage>
</organism>
<evidence type="ECO:0000313" key="4">
    <source>
        <dbReference type="EMBL" id="QUX24567.1"/>
    </source>
</evidence>
<dbReference type="PROSITE" id="PS50935">
    <property type="entry name" value="SSB"/>
    <property type="match status" value="1"/>
</dbReference>
<dbReference type="InterPro" id="IPR012340">
    <property type="entry name" value="NA-bd_OB-fold"/>
</dbReference>
<proteinExistence type="predicted"/>
<evidence type="ECO:0000256" key="2">
    <source>
        <dbReference type="PROSITE-ProRule" id="PRU00252"/>
    </source>
</evidence>
<keyword evidence="1 2" id="KW-0238">DNA-binding</keyword>
<dbReference type="Proteomes" id="UP000676079">
    <property type="component" value="Chromosome"/>
</dbReference>
<accession>A0ABX8BRB0</accession>
<dbReference type="Pfam" id="PF00436">
    <property type="entry name" value="SSB"/>
    <property type="match status" value="1"/>
</dbReference>
<dbReference type="EMBL" id="CP074133">
    <property type="protein sequence ID" value="QUX24567.1"/>
    <property type="molecule type" value="Genomic_DNA"/>
</dbReference>
<sequence>MRENGLRSAGRGARAAQGTDPGEDPGRDGGHRNEVLLVGRITAEPVFREMANGNRLASWRMCMARPPREGVSGRRSDAVYCVGFDPGLHPELVEWRLGDVVRVTGALRRRFWHGRAEERSTCEVEARTVALVRRSRPADGDLPAAAFPRATEEGAGR</sequence>
<evidence type="ECO:0000256" key="1">
    <source>
        <dbReference type="ARBA" id="ARBA00023125"/>
    </source>
</evidence>
<dbReference type="InterPro" id="IPR000424">
    <property type="entry name" value="Primosome_PriB/ssb"/>
</dbReference>
<dbReference type="Gene3D" id="2.40.50.140">
    <property type="entry name" value="Nucleic acid-binding proteins"/>
    <property type="match status" value="1"/>
</dbReference>
<dbReference type="SUPFAM" id="SSF50249">
    <property type="entry name" value="Nucleic acid-binding proteins"/>
    <property type="match status" value="1"/>
</dbReference>
<reference evidence="4 5" key="1">
    <citation type="submission" date="2021-05" db="EMBL/GenBank/DDBJ databases">
        <title>Direct Submission.</title>
        <authorList>
            <person name="Li K."/>
            <person name="Gao J."/>
        </authorList>
    </citation>
    <scope>NUCLEOTIDE SEQUENCE [LARGE SCALE GENOMIC DNA]</scope>
    <source>
        <strain evidence="4 5">Mg02</strain>
    </source>
</reference>
<dbReference type="GO" id="GO:0003677">
    <property type="term" value="F:DNA binding"/>
    <property type="evidence" value="ECO:0007669"/>
    <property type="project" value="UniProtKB-KW"/>
</dbReference>
<evidence type="ECO:0000313" key="5">
    <source>
        <dbReference type="Proteomes" id="UP000676079"/>
    </source>
</evidence>
<evidence type="ECO:0000256" key="3">
    <source>
        <dbReference type="SAM" id="MobiDB-lite"/>
    </source>
</evidence>
<keyword evidence="5" id="KW-1185">Reference proteome</keyword>
<dbReference type="RefSeq" id="WP_220559993.1">
    <property type="nucleotide sequence ID" value="NZ_CP074133.1"/>
</dbReference>
<feature type="compositionally biased region" description="Low complexity" evidence="3">
    <location>
        <begin position="1"/>
        <end position="18"/>
    </location>
</feature>
<protein>
    <submittedName>
        <fullName evidence="4">Single-stranded DNA-binding protein</fullName>
    </submittedName>
</protein>
<name>A0ABX8BRB0_9ACTN</name>